<dbReference type="PANTHER" id="PTHR33784">
    <property type="entry name" value="OS05G0482100 PROTEIN"/>
    <property type="match status" value="1"/>
</dbReference>
<dbReference type="AlphaFoldDB" id="A0A444WVM5"/>
<dbReference type="Proteomes" id="UP000289738">
    <property type="component" value="Unassembled WGS sequence"/>
</dbReference>
<gene>
    <name evidence="2" type="ORF">Ahy_Scaffold1g107394</name>
</gene>
<dbReference type="Pfam" id="PF23310">
    <property type="entry name" value="TPR_27"/>
    <property type="match status" value="2"/>
</dbReference>
<sequence length="479" mass="54736">MERFCNVSELPRGVWVAIAIKVATTSIEDLCKFRMTCCVARDVGDDDNVLRMVAIPPPHQLNWVWIRDPIGRRFFERCIEIGHPELLFREALRELYIRRNHAVGWQMMQNAARNGLDAAKYALSMELLLRRDDRDAKKEGLELFRALEAGNLLPACYSSCFAVLTISWPDEVQMPDKGEEHTICDSTRCMTRGHMGLLYDYRRRAAERGSIHRVGGANHIRCIRCRADYEVERRSVQGEEMYRPTGTANLPHDVWTLIAGRTAAQSVRDLCSLRMSCTAARNAGDEDFVYRCANIPIWDQRWWSVSPMHHPGRNFLARCRQRGHVEVMFRYAVSDLFLGGCRFAGMETMHVVAAQGHSAAQYIVAMMLMLRDDAESKNKGLQTFRWLEAAGALTNCKLVFRGVVQGTWRHLRRVPRLNEENQVCSSHACPSRGNMGAIYRHQRYGRGWDVNDGDGGAGHISCVHCRADYELILFVHLFD</sequence>
<dbReference type="InterPro" id="IPR057136">
    <property type="entry name" value="At2g35280_TPR_dom"/>
</dbReference>
<feature type="domain" description="At2g35280-like TPR" evidence="1">
    <location>
        <begin position="60"/>
        <end position="162"/>
    </location>
</feature>
<reference evidence="2 3" key="1">
    <citation type="submission" date="2019-01" db="EMBL/GenBank/DDBJ databases">
        <title>Sequencing of cultivated peanut Arachis hypogaea provides insights into genome evolution and oil improvement.</title>
        <authorList>
            <person name="Chen X."/>
        </authorList>
    </citation>
    <scope>NUCLEOTIDE SEQUENCE [LARGE SCALE GENOMIC DNA]</scope>
    <source>
        <strain evidence="3">cv. Fuhuasheng</strain>
        <tissue evidence="2">Leaves</tissue>
    </source>
</reference>
<evidence type="ECO:0000313" key="2">
    <source>
        <dbReference type="EMBL" id="RYQ81473.1"/>
    </source>
</evidence>
<organism evidence="2 3">
    <name type="scientific">Arachis hypogaea</name>
    <name type="common">Peanut</name>
    <dbReference type="NCBI Taxonomy" id="3818"/>
    <lineage>
        <taxon>Eukaryota</taxon>
        <taxon>Viridiplantae</taxon>
        <taxon>Streptophyta</taxon>
        <taxon>Embryophyta</taxon>
        <taxon>Tracheophyta</taxon>
        <taxon>Spermatophyta</taxon>
        <taxon>Magnoliopsida</taxon>
        <taxon>eudicotyledons</taxon>
        <taxon>Gunneridae</taxon>
        <taxon>Pentapetalae</taxon>
        <taxon>rosids</taxon>
        <taxon>fabids</taxon>
        <taxon>Fabales</taxon>
        <taxon>Fabaceae</taxon>
        <taxon>Papilionoideae</taxon>
        <taxon>50 kb inversion clade</taxon>
        <taxon>dalbergioids sensu lato</taxon>
        <taxon>Dalbergieae</taxon>
        <taxon>Pterocarpus clade</taxon>
        <taxon>Arachis</taxon>
    </lineage>
</organism>
<accession>A0A444WVM5</accession>
<comment type="caution">
    <text evidence="2">The sequence shown here is derived from an EMBL/GenBank/DDBJ whole genome shotgun (WGS) entry which is preliminary data.</text>
</comment>
<keyword evidence="3" id="KW-1185">Reference proteome</keyword>
<proteinExistence type="predicted"/>
<dbReference type="EMBL" id="SDMP01000021">
    <property type="protein sequence ID" value="RYQ81473.1"/>
    <property type="molecule type" value="Genomic_DNA"/>
</dbReference>
<protein>
    <recommendedName>
        <fullName evidence="1">At2g35280-like TPR domain-containing protein</fullName>
    </recommendedName>
</protein>
<name>A0A444WVM5_ARAHY</name>
<dbReference type="STRING" id="3818.A0A444WVM5"/>
<evidence type="ECO:0000259" key="1">
    <source>
        <dbReference type="Pfam" id="PF23310"/>
    </source>
</evidence>
<dbReference type="InterPro" id="IPR040338">
    <property type="entry name" value="At1g67623-like"/>
</dbReference>
<dbReference type="PANTHER" id="PTHR33784:SF10">
    <property type="entry name" value="F-BOX PROTEIN"/>
    <property type="match status" value="1"/>
</dbReference>
<evidence type="ECO:0000313" key="3">
    <source>
        <dbReference type="Proteomes" id="UP000289738"/>
    </source>
</evidence>
<feature type="domain" description="At2g35280-like TPR" evidence="1">
    <location>
        <begin position="308"/>
        <end position="401"/>
    </location>
</feature>